<dbReference type="Pfam" id="PF03171">
    <property type="entry name" value="2OG-FeII_Oxy"/>
    <property type="match status" value="1"/>
</dbReference>
<dbReference type="PROSITE" id="PS51471">
    <property type="entry name" value="FE2OG_OXY"/>
    <property type="match status" value="1"/>
</dbReference>
<keyword evidence="3" id="KW-0847">Vitamin C</keyword>
<dbReference type="InterPro" id="IPR026992">
    <property type="entry name" value="DIOX_N"/>
</dbReference>
<comment type="similarity">
    <text evidence="1 5">Belongs to the iron/ascorbate-dependent oxidoreductase family.</text>
</comment>
<dbReference type="InterPro" id="IPR050295">
    <property type="entry name" value="Plant_2OG-oxidoreductases"/>
</dbReference>
<dbReference type="EMBL" id="BT147426">
    <property type="protein sequence ID" value="AFK47220.1"/>
    <property type="molecule type" value="mRNA"/>
</dbReference>
<evidence type="ECO:0000256" key="4">
    <source>
        <dbReference type="ARBA" id="ARBA00023004"/>
    </source>
</evidence>
<proteinExistence type="evidence at transcript level"/>
<reference evidence="7" key="1">
    <citation type="submission" date="2012-05" db="EMBL/GenBank/DDBJ databases">
        <authorList>
            <person name="Krishnakumar V."/>
            <person name="Cheung F."/>
            <person name="Xiao Y."/>
            <person name="Chan A."/>
            <person name="Moskal W.A."/>
            <person name="Town C.D."/>
        </authorList>
    </citation>
    <scope>NUCLEOTIDE SEQUENCE</scope>
</reference>
<keyword evidence="5" id="KW-0560">Oxidoreductase</keyword>
<evidence type="ECO:0000313" key="7">
    <source>
        <dbReference type="EMBL" id="AFK47220.1"/>
    </source>
</evidence>
<dbReference type="InterPro" id="IPR005123">
    <property type="entry name" value="Oxoglu/Fe-dep_dioxygenase_dom"/>
</dbReference>
<dbReference type="GO" id="GO:0046872">
    <property type="term" value="F:metal ion binding"/>
    <property type="evidence" value="ECO:0007669"/>
    <property type="project" value="UniProtKB-KW"/>
</dbReference>
<keyword evidence="4 5" id="KW-0408">Iron</keyword>
<dbReference type="InterPro" id="IPR027443">
    <property type="entry name" value="IPNS-like_sf"/>
</dbReference>
<sequence>MDSEIGKNLGTSLVVPSVQELAKQPMTKVPERYLRPIQEQPRLSNTHSLPQVPVINLQKLLSEDATELEKLDCAGKEWGFFQLINHGVNPSLVEALKSDVEDFFNLPIEEKKLFWQKPGDMEGFGQMFVVSEEHKLEWADLFYILTLPSYIRNPHLFPTIPQPFRDNLERYSLELKKLCVTIIGLKPHSDVGALTILLQVNEIEGLQIRKDGMWIPIKPLPEAFIINIGDMLEIMTNGVYRSIEHRATVNSEQKGISIATFHSPRLNGVMGPAPSLVTPERPAMFDKISVQDYIKGYFSRELEGKSFIDVIRIQNPE</sequence>
<dbReference type="SUPFAM" id="SSF51197">
    <property type="entry name" value="Clavaminate synthase-like"/>
    <property type="match status" value="1"/>
</dbReference>
<name>I3T3X8_LOTJA</name>
<feature type="domain" description="Fe2OG dioxygenase" evidence="6">
    <location>
        <begin position="159"/>
        <end position="264"/>
    </location>
</feature>
<dbReference type="InterPro" id="IPR044861">
    <property type="entry name" value="IPNS-like_FE2OG_OXY"/>
</dbReference>
<dbReference type="Pfam" id="PF14226">
    <property type="entry name" value="DIOX_N"/>
    <property type="match status" value="1"/>
</dbReference>
<dbReference type="AlphaFoldDB" id="I3T3X8"/>
<dbReference type="GO" id="GO:0031418">
    <property type="term" value="F:L-ascorbic acid binding"/>
    <property type="evidence" value="ECO:0007669"/>
    <property type="project" value="UniProtKB-KW"/>
</dbReference>
<dbReference type="Gene3D" id="2.60.120.330">
    <property type="entry name" value="B-lactam Antibiotic, Isopenicillin N Synthase, Chain"/>
    <property type="match status" value="2"/>
</dbReference>
<evidence type="ECO:0000259" key="6">
    <source>
        <dbReference type="PROSITE" id="PS51471"/>
    </source>
</evidence>
<accession>I3T3X8</accession>
<protein>
    <recommendedName>
        <fullName evidence="6">Fe2OG dioxygenase domain-containing protein</fullName>
    </recommendedName>
</protein>
<dbReference type="GO" id="GO:0016491">
    <property type="term" value="F:oxidoreductase activity"/>
    <property type="evidence" value="ECO:0007669"/>
    <property type="project" value="UniProtKB-KW"/>
</dbReference>
<organism evidence="7">
    <name type="scientific">Lotus japonicus</name>
    <name type="common">Lotus corniculatus var. japonicus</name>
    <dbReference type="NCBI Taxonomy" id="34305"/>
    <lineage>
        <taxon>Eukaryota</taxon>
        <taxon>Viridiplantae</taxon>
        <taxon>Streptophyta</taxon>
        <taxon>Embryophyta</taxon>
        <taxon>Tracheophyta</taxon>
        <taxon>Spermatophyta</taxon>
        <taxon>Magnoliopsida</taxon>
        <taxon>eudicotyledons</taxon>
        <taxon>Gunneridae</taxon>
        <taxon>Pentapetalae</taxon>
        <taxon>rosids</taxon>
        <taxon>fabids</taxon>
        <taxon>Fabales</taxon>
        <taxon>Fabaceae</taxon>
        <taxon>Papilionoideae</taxon>
        <taxon>50 kb inversion clade</taxon>
        <taxon>NPAAA clade</taxon>
        <taxon>Hologalegina</taxon>
        <taxon>robinioid clade</taxon>
        <taxon>Loteae</taxon>
        <taxon>Lotus</taxon>
    </lineage>
</organism>
<evidence type="ECO:0000256" key="5">
    <source>
        <dbReference type="RuleBase" id="RU003682"/>
    </source>
</evidence>
<dbReference type="PANTHER" id="PTHR47991">
    <property type="entry name" value="OXOGLUTARATE/IRON-DEPENDENT DIOXYGENASE"/>
    <property type="match status" value="1"/>
</dbReference>
<evidence type="ECO:0000256" key="3">
    <source>
        <dbReference type="ARBA" id="ARBA00022896"/>
    </source>
</evidence>
<keyword evidence="2 5" id="KW-0479">Metal-binding</keyword>
<evidence type="ECO:0000256" key="1">
    <source>
        <dbReference type="ARBA" id="ARBA00008056"/>
    </source>
</evidence>
<evidence type="ECO:0000256" key="2">
    <source>
        <dbReference type="ARBA" id="ARBA00022723"/>
    </source>
</evidence>